<evidence type="ECO:0000313" key="13">
    <source>
        <dbReference type="EMBL" id="GEA59043.1"/>
    </source>
</evidence>
<protein>
    <recommendedName>
        <fullName evidence="3">histidine kinase</fullName>
        <ecNumber evidence="3">2.7.13.3</ecNumber>
    </recommendedName>
</protein>
<comment type="subcellular location">
    <subcellularLocation>
        <location evidence="2">Membrane</location>
    </subcellularLocation>
</comment>
<dbReference type="SMART" id="SM00387">
    <property type="entry name" value="HATPase_c"/>
    <property type="match status" value="1"/>
</dbReference>
<evidence type="ECO:0000256" key="9">
    <source>
        <dbReference type="ARBA" id="ARBA00023012"/>
    </source>
</evidence>
<dbReference type="InterPro" id="IPR003660">
    <property type="entry name" value="HAMP_dom"/>
</dbReference>
<dbReference type="InterPro" id="IPR003661">
    <property type="entry name" value="HisK_dim/P_dom"/>
</dbReference>
<dbReference type="PROSITE" id="PS50885">
    <property type="entry name" value="HAMP"/>
    <property type="match status" value="1"/>
</dbReference>
<dbReference type="AlphaFoldDB" id="A0A4Y3IHW9"/>
<evidence type="ECO:0000313" key="14">
    <source>
        <dbReference type="Proteomes" id="UP000318242"/>
    </source>
</evidence>
<evidence type="ECO:0000259" key="12">
    <source>
        <dbReference type="PROSITE" id="PS50885"/>
    </source>
</evidence>
<dbReference type="Proteomes" id="UP000318242">
    <property type="component" value="Unassembled WGS sequence"/>
</dbReference>
<dbReference type="PROSITE" id="PS50109">
    <property type="entry name" value="HIS_KIN"/>
    <property type="match status" value="1"/>
</dbReference>
<dbReference type="PANTHER" id="PTHR45436:SF8">
    <property type="entry name" value="HISTIDINE KINASE"/>
    <property type="match status" value="1"/>
</dbReference>
<dbReference type="RefSeq" id="WP_141268535.1">
    <property type="nucleotide sequence ID" value="NZ_BJLH01000001.1"/>
</dbReference>
<keyword evidence="5" id="KW-0808">Transferase</keyword>
<dbReference type="InterPro" id="IPR005467">
    <property type="entry name" value="His_kinase_dom"/>
</dbReference>
<reference evidence="13 14" key="1">
    <citation type="submission" date="2019-06" db="EMBL/GenBank/DDBJ databases">
        <title>Whole genome shotgun sequence of Vibrio comitans NBRC 102076.</title>
        <authorList>
            <person name="Hosoyama A."/>
            <person name="Uohara A."/>
            <person name="Ohji S."/>
            <person name="Ichikawa N."/>
        </authorList>
    </citation>
    <scope>NUCLEOTIDE SEQUENCE [LARGE SCALE GENOMIC DNA]</scope>
    <source>
        <strain evidence="13 14">NBRC 102076</strain>
    </source>
</reference>
<dbReference type="EC" id="2.7.13.3" evidence="3"/>
<evidence type="ECO:0000256" key="6">
    <source>
        <dbReference type="ARBA" id="ARBA00022692"/>
    </source>
</evidence>
<dbReference type="OrthoDB" id="9804645at2"/>
<evidence type="ECO:0000256" key="4">
    <source>
        <dbReference type="ARBA" id="ARBA00022553"/>
    </source>
</evidence>
<gene>
    <name evidence="13" type="ORF">VCO01S_02360</name>
</gene>
<dbReference type="GO" id="GO:0005886">
    <property type="term" value="C:plasma membrane"/>
    <property type="evidence" value="ECO:0007669"/>
    <property type="project" value="TreeGrafter"/>
</dbReference>
<name>A0A4Y3IHW9_9VIBR</name>
<evidence type="ECO:0000256" key="3">
    <source>
        <dbReference type="ARBA" id="ARBA00012438"/>
    </source>
</evidence>
<dbReference type="Pfam" id="PF00672">
    <property type="entry name" value="HAMP"/>
    <property type="match status" value="1"/>
</dbReference>
<keyword evidence="6 10" id="KW-0812">Transmembrane</keyword>
<dbReference type="PANTHER" id="PTHR45436">
    <property type="entry name" value="SENSOR HISTIDINE KINASE YKOH"/>
    <property type="match status" value="1"/>
</dbReference>
<dbReference type="SUPFAM" id="SSF55874">
    <property type="entry name" value="ATPase domain of HSP90 chaperone/DNA topoisomerase II/histidine kinase"/>
    <property type="match status" value="1"/>
</dbReference>
<sequence length="462" mass="52127">MSNLLNQGKLLVINAWRRHSLWRLSLSIALMLWLAVAVALFTIYQLSIQPLIQSRQQILLQHAQQLQSASETNAPSTLPDLLDDTLYNPQGIITVLRNKNGELYGSLSHFPRTLPECPRLKPFPVIRGNSDSISLLEGCQFEMDGYSVLVATDSEYLWQMRENFENTAIVVLICAFFIALIPSWIIRRKMKSQLSGIHSVVSQIEKGRFGGRIKTNDSHDEWDNIAHYINAMLDEIESSISQIRGVTDAIAHDLRTPLTRIKNRIATLEDLPEYQSIPQANITQIRVEFDDLLQTFNAMLELSKLENIGDKSQFVDLDLSRIIHDAAELAEPQLEEKQQTLTIDASPVSIKGEPSLLFRLIYNLLDNAYKYCPEQAKVKIQLTHNALIIEDNGPGVPKSQQQKIMQRLYRADKSRNTPGHGLGLALVAVVAKLHDINIDVGFSHLEQETGFKITLHLPNTKG</sequence>
<feature type="transmembrane region" description="Helical" evidence="10">
    <location>
        <begin position="167"/>
        <end position="186"/>
    </location>
</feature>
<dbReference type="EMBL" id="BJLH01000001">
    <property type="protein sequence ID" value="GEA59043.1"/>
    <property type="molecule type" value="Genomic_DNA"/>
</dbReference>
<evidence type="ECO:0000259" key="11">
    <source>
        <dbReference type="PROSITE" id="PS50109"/>
    </source>
</evidence>
<dbReference type="Pfam" id="PF02518">
    <property type="entry name" value="HATPase_c"/>
    <property type="match status" value="1"/>
</dbReference>
<dbReference type="InterPro" id="IPR003594">
    <property type="entry name" value="HATPase_dom"/>
</dbReference>
<comment type="caution">
    <text evidence="13">The sequence shown here is derived from an EMBL/GenBank/DDBJ whole genome shotgun (WGS) entry which is preliminary data.</text>
</comment>
<evidence type="ECO:0000256" key="8">
    <source>
        <dbReference type="ARBA" id="ARBA00022989"/>
    </source>
</evidence>
<dbReference type="Gene3D" id="3.30.565.10">
    <property type="entry name" value="Histidine kinase-like ATPase, C-terminal domain"/>
    <property type="match status" value="1"/>
</dbReference>
<keyword evidence="7 13" id="KW-0418">Kinase</keyword>
<evidence type="ECO:0000256" key="5">
    <source>
        <dbReference type="ARBA" id="ARBA00022679"/>
    </source>
</evidence>
<dbReference type="InterPro" id="IPR036890">
    <property type="entry name" value="HATPase_C_sf"/>
</dbReference>
<organism evidence="13 14">
    <name type="scientific">Vibrio comitans NBRC 102076</name>
    <dbReference type="NCBI Taxonomy" id="1219078"/>
    <lineage>
        <taxon>Bacteria</taxon>
        <taxon>Pseudomonadati</taxon>
        <taxon>Pseudomonadota</taxon>
        <taxon>Gammaproteobacteria</taxon>
        <taxon>Vibrionales</taxon>
        <taxon>Vibrionaceae</taxon>
        <taxon>Vibrio</taxon>
    </lineage>
</organism>
<dbReference type="SMART" id="SM00388">
    <property type="entry name" value="HisKA"/>
    <property type="match status" value="1"/>
</dbReference>
<feature type="domain" description="Histidine kinase" evidence="11">
    <location>
        <begin position="249"/>
        <end position="461"/>
    </location>
</feature>
<proteinExistence type="predicted"/>
<keyword evidence="4" id="KW-0597">Phosphoprotein</keyword>
<evidence type="ECO:0000256" key="10">
    <source>
        <dbReference type="SAM" id="Phobius"/>
    </source>
</evidence>
<keyword evidence="14" id="KW-1185">Reference proteome</keyword>
<dbReference type="Gene3D" id="6.10.340.10">
    <property type="match status" value="1"/>
</dbReference>
<evidence type="ECO:0000256" key="1">
    <source>
        <dbReference type="ARBA" id="ARBA00000085"/>
    </source>
</evidence>
<dbReference type="InterPro" id="IPR036097">
    <property type="entry name" value="HisK_dim/P_sf"/>
</dbReference>
<dbReference type="CDD" id="cd00082">
    <property type="entry name" value="HisKA"/>
    <property type="match status" value="1"/>
</dbReference>
<dbReference type="InterPro" id="IPR050428">
    <property type="entry name" value="TCS_sensor_his_kinase"/>
</dbReference>
<feature type="transmembrane region" description="Helical" evidence="10">
    <location>
        <begin position="21"/>
        <end position="44"/>
    </location>
</feature>
<dbReference type="Pfam" id="PF00512">
    <property type="entry name" value="HisKA"/>
    <property type="match status" value="1"/>
</dbReference>
<evidence type="ECO:0000256" key="2">
    <source>
        <dbReference type="ARBA" id="ARBA00004370"/>
    </source>
</evidence>
<accession>A0A4Y3IHW9</accession>
<dbReference type="SUPFAM" id="SSF47384">
    <property type="entry name" value="Homodimeric domain of signal transducing histidine kinase"/>
    <property type="match status" value="1"/>
</dbReference>
<evidence type="ECO:0000256" key="7">
    <source>
        <dbReference type="ARBA" id="ARBA00022777"/>
    </source>
</evidence>
<keyword evidence="8 10" id="KW-1133">Transmembrane helix</keyword>
<keyword evidence="9" id="KW-0902">Two-component regulatory system</keyword>
<keyword evidence="10" id="KW-0472">Membrane</keyword>
<comment type="catalytic activity">
    <reaction evidence="1">
        <text>ATP + protein L-histidine = ADP + protein N-phospho-L-histidine.</text>
        <dbReference type="EC" id="2.7.13.3"/>
    </reaction>
</comment>
<feature type="domain" description="HAMP" evidence="12">
    <location>
        <begin position="188"/>
        <end position="241"/>
    </location>
</feature>
<dbReference type="GO" id="GO:0000155">
    <property type="term" value="F:phosphorelay sensor kinase activity"/>
    <property type="evidence" value="ECO:0007669"/>
    <property type="project" value="InterPro"/>
</dbReference>
<dbReference type="Gene3D" id="1.10.287.130">
    <property type="match status" value="1"/>
</dbReference>